<dbReference type="AlphaFoldDB" id="A0A0S2I3U9"/>
<dbReference type="GO" id="GO:0008235">
    <property type="term" value="F:metalloexopeptidase activity"/>
    <property type="evidence" value="ECO:0007669"/>
    <property type="project" value="InterPro"/>
</dbReference>
<dbReference type="SUPFAM" id="SSF53187">
    <property type="entry name" value="Zn-dependent exopeptidases"/>
    <property type="match status" value="1"/>
</dbReference>
<dbReference type="GO" id="GO:0006508">
    <property type="term" value="P:proteolysis"/>
    <property type="evidence" value="ECO:0007669"/>
    <property type="project" value="InterPro"/>
</dbReference>
<dbReference type="EC" id="3.4.11.24" evidence="2"/>
<gene>
    <name evidence="2" type="ORF">L21SP5_03394</name>
</gene>
<evidence type="ECO:0000259" key="1">
    <source>
        <dbReference type="PROSITE" id="PS50106"/>
    </source>
</evidence>
<dbReference type="PANTHER" id="PTHR12147:SF26">
    <property type="entry name" value="PEPTIDASE M28 DOMAIN-CONTAINING PROTEIN"/>
    <property type="match status" value="1"/>
</dbReference>
<evidence type="ECO:0000313" key="2">
    <source>
        <dbReference type="EMBL" id="ALO17007.1"/>
    </source>
</evidence>
<dbReference type="PANTHER" id="PTHR12147">
    <property type="entry name" value="METALLOPEPTIDASE M28 FAMILY MEMBER"/>
    <property type="match status" value="1"/>
</dbReference>
<protein>
    <submittedName>
        <fullName evidence="2">Aminopeptidase S</fullName>
        <ecNumber evidence="2">3.4.11.24</ecNumber>
    </submittedName>
</protein>
<dbReference type="Pfam" id="PF13180">
    <property type="entry name" value="PDZ_2"/>
    <property type="match status" value="1"/>
</dbReference>
<feature type="domain" description="PDZ" evidence="1">
    <location>
        <begin position="461"/>
        <end position="530"/>
    </location>
</feature>
<dbReference type="RefSeq" id="WP_057954341.1">
    <property type="nucleotide sequence ID" value="NZ_CP013118.1"/>
</dbReference>
<dbReference type="STRING" id="1307839.L21SP5_03394"/>
<dbReference type="InterPro" id="IPR001478">
    <property type="entry name" value="PDZ"/>
</dbReference>
<dbReference type="PATRIC" id="fig|1307839.3.peg.3570"/>
<dbReference type="KEGG" id="blq:L21SP5_03394"/>
<dbReference type="SUPFAM" id="SSF50156">
    <property type="entry name" value="PDZ domain-like"/>
    <property type="match status" value="1"/>
</dbReference>
<dbReference type="Proteomes" id="UP000064893">
    <property type="component" value="Chromosome"/>
</dbReference>
<dbReference type="InterPro" id="IPR007484">
    <property type="entry name" value="Peptidase_M28"/>
</dbReference>
<dbReference type="Gene3D" id="3.40.630.10">
    <property type="entry name" value="Zn peptidases"/>
    <property type="match status" value="1"/>
</dbReference>
<dbReference type="Gene3D" id="2.30.42.10">
    <property type="match status" value="1"/>
</dbReference>
<dbReference type="GO" id="GO:0004177">
    <property type="term" value="F:aminopeptidase activity"/>
    <property type="evidence" value="ECO:0007669"/>
    <property type="project" value="UniProtKB-KW"/>
</dbReference>
<dbReference type="Gene3D" id="3.50.30.30">
    <property type="match status" value="1"/>
</dbReference>
<dbReference type="OrthoDB" id="9764939at2"/>
<sequence length="563" mass="62839">MRYSTIILVLLLLIPAWTVAQNIETGEKVLKYLADDKLEGRYPGTKGDELARDYLDELFYRDWMGKFSFGYQQKFEIETDVDINLQTTLTLEEEKAVLNEDFKPFVFSAETSVNGEVVYVGSKVKDTDVKIDGKWALIYIDNEPNKTPPLRALIGDVIAARKKGAIGLLIAARHDLTRDGEYYPFNYSRSIVSVDLPVIQLSRTYLQEIVGHSNLSLRQLRKKDVQKINKQIGELTASVHVKFDREKTKTANLAAYVEGTESNEWVVVGAHYDHLGYGGRGSGSRAPEEHEVHNGADDNASGVAMVMMLAEYYKDHSPKSNMAFVLFGAEEMGLIGSKYFVDNLPFPKDKIKAMINFDMVGRVKDSALSISGVKTAREFESLLSQWDRKPLKLELGGGGYSGSDQASFYAEDIPVLFFNSGLHDDYHTPDDDVDKINFQGMEWVADLSAKLLDSLTNPNYDLNFEKAKVKQRGKYGQSMKVKMGIMPDIAGTTKNGMGVDGVSAGGPADKAGVKKGDAIIEIDGTQIKNIYDYMHQLGELKKGQKVKIKVRRGKEIIELNVQF</sequence>
<keyword evidence="2" id="KW-0031">Aminopeptidase</keyword>
<dbReference type="SMART" id="SM00228">
    <property type="entry name" value="PDZ"/>
    <property type="match status" value="1"/>
</dbReference>
<organism evidence="2 3">
    <name type="scientific">Salinivirga cyanobacteriivorans</name>
    <dbReference type="NCBI Taxonomy" id="1307839"/>
    <lineage>
        <taxon>Bacteria</taxon>
        <taxon>Pseudomonadati</taxon>
        <taxon>Bacteroidota</taxon>
        <taxon>Bacteroidia</taxon>
        <taxon>Bacteroidales</taxon>
        <taxon>Salinivirgaceae</taxon>
        <taxon>Salinivirga</taxon>
    </lineage>
</organism>
<dbReference type="InterPro" id="IPR045175">
    <property type="entry name" value="M28_fam"/>
</dbReference>
<dbReference type="Pfam" id="PF04389">
    <property type="entry name" value="Peptidase_M28"/>
    <property type="match status" value="1"/>
</dbReference>
<proteinExistence type="predicted"/>
<dbReference type="EMBL" id="CP013118">
    <property type="protein sequence ID" value="ALO17007.1"/>
    <property type="molecule type" value="Genomic_DNA"/>
</dbReference>
<accession>A0A0S2I3U9</accession>
<name>A0A0S2I3U9_9BACT</name>
<evidence type="ECO:0000313" key="3">
    <source>
        <dbReference type="Proteomes" id="UP000064893"/>
    </source>
</evidence>
<reference evidence="2 3" key="1">
    <citation type="submission" date="2015-11" db="EMBL/GenBank/DDBJ databases">
        <title>Description and complete genome sequence of a novel strain predominating in hypersaline microbial mats and representing a new family of the Bacteriodetes phylum.</title>
        <authorList>
            <person name="Spring S."/>
            <person name="Bunk B."/>
            <person name="Sproer C."/>
            <person name="Klenk H.-P."/>
        </authorList>
    </citation>
    <scope>NUCLEOTIDE SEQUENCE [LARGE SCALE GENOMIC DNA]</scope>
    <source>
        <strain evidence="2 3">L21-Spi-D4</strain>
    </source>
</reference>
<keyword evidence="3" id="KW-1185">Reference proteome</keyword>
<dbReference type="InterPro" id="IPR036034">
    <property type="entry name" value="PDZ_sf"/>
</dbReference>
<keyword evidence="2" id="KW-0378">Hydrolase</keyword>
<dbReference type="PROSITE" id="PS50106">
    <property type="entry name" value="PDZ"/>
    <property type="match status" value="1"/>
</dbReference>
<keyword evidence="2" id="KW-0645">Protease</keyword>